<dbReference type="Proteomes" id="UP000191112">
    <property type="component" value="Unassembled WGS sequence"/>
</dbReference>
<reference evidence="2 3" key="1">
    <citation type="submission" date="2017-02" db="EMBL/GenBank/DDBJ databases">
        <authorList>
            <person name="Peterson S.W."/>
        </authorList>
    </citation>
    <scope>NUCLEOTIDE SEQUENCE [LARGE SCALE GENOMIC DNA]</scope>
    <source>
        <strain evidence="2 3">DSM 22323</strain>
    </source>
</reference>
<keyword evidence="3" id="KW-1185">Reference proteome</keyword>
<dbReference type="InterPro" id="IPR049945">
    <property type="entry name" value="AAA_22"/>
</dbReference>
<dbReference type="InterPro" id="IPR003593">
    <property type="entry name" value="AAA+_ATPase"/>
</dbReference>
<dbReference type="SMART" id="SM00382">
    <property type="entry name" value="AAA"/>
    <property type="match status" value="1"/>
</dbReference>
<dbReference type="Pfam" id="PF13401">
    <property type="entry name" value="AAA_22"/>
    <property type="match status" value="1"/>
</dbReference>
<dbReference type="EMBL" id="FUYZ01000001">
    <property type="protein sequence ID" value="SKB63414.1"/>
    <property type="molecule type" value="Genomic_DNA"/>
</dbReference>
<protein>
    <submittedName>
        <fullName evidence="2">AAA domain-containing protein</fullName>
    </submittedName>
</protein>
<dbReference type="OrthoDB" id="1426482at2"/>
<dbReference type="InterPro" id="IPR052026">
    <property type="entry name" value="ExeA_AAA_ATPase_DNA-bind"/>
</dbReference>
<evidence type="ECO:0000313" key="2">
    <source>
        <dbReference type="EMBL" id="SKB63414.1"/>
    </source>
</evidence>
<dbReference type="SUPFAM" id="SSF52540">
    <property type="entry name" value="P-loop containing nucleoside triphosphate hydrolases"/>
    <property type="match status" value="1"/>
</dbReference>
<dbReference type="InterPro" id="IPR027417">
    <property type="entry name" value="P-loop_NTPase"/>
</dbReference>
<dbReference type="GO" id="GO:0016887">
    <property type="term" value="F:ATP hydrolysis activity"/>
    <property type="evidence" value="ECO:0007669"/>
    <property type="project" value="InterPro"/>
</dbReference>
<accession>A0A1T5CVG7</accession>
<name>A0A1T5CVG7_9FLAO</name>
<organism evidence="2 3">
    <name type="scientific">Soonwooa buanensis</name>
    <dbReference type="NCBI Taxonomy" id="619805"/>
    <lineage>
        <taxon>Bacteria</taxon>
        <taxon>Pseudomonadati</taxon>
        <taxon>Bacteroidota</taxon>
        <taxon>Flavobacteriia</taxon>
        <taxon>Flavobacteriales</taxon>
        <taxon>Weeksellaceae</taxon>
        <taxon>Chryseobacterium group</taxon>
        <taxon>Soonwooa</taxon>
    </lineage>
</organism>
<dbReference type="STRING" id="619805.SAMN05660477_00385"/>
<dbReference type="Gene3D" id="3.40.50.300">
    <property type="entry name" value="P-loop containing nucleotide triphosphate hydrolases"/>
    <property type="match status" value="1"/>
</dbReference>
<dbReference type="RefSeq" id="WP_079665675.1">
    <property type="nucleotide sequence ID" value="NZ_FUYZ01000001.1"/>
</dbReference>
<gene>
    <name evidence="2" type="ORF">SAMN05660477_00385</name>
</gene>
<proteinExistence type="predicted"/>
<dbReference type="PANTHER" id="PTHR35894">
    <property type="entry name" value="GENERAL SECRETION PATHWAY PROTEIN A-RELATED"/>
    <property type="match status" value="1"/>
</dbReference>
<feature type="domain" description="AAA+ ATPase" evidence="1">
    <location>
        <begin position="89"/>
        <end position="224"/>
    </location>
</feature>
<sequence>MNQKEKIAIVNLLRAFVDNKGSQNKAAAALKGASTAVVSHLLSGNWEPYSDDMFRNIGAQVGYNNREWQFAETSNSTKLLEDLLDAKQNAKVLSIVAPAGSGKSETTKKFAAENKNVFRIECGQYWTPDFFLSEIIQKIGIQSNSTRVPYMMRDIVSDLLKRQSPMIIIDEVDKVDDKVLAFLITFYNELVPHCSIIISATHYLIKRINDGVRLQKKSYNEIKSRYGRYYEFEPTSGKDVKILCEAQGITDSQIINSISRDCKGDLRIARDLIMDELRANNKKITA</sequence>
<evidence type="ECO:0000259" key="1">
    <source>
        <dbReference type="SMART" id="SM00382"/>
    </source>
</evidence>
<dbReference type="PANTHER" id="PTHR35894:SF5">
    <property type="entry name" value="MU-LIKE PROPHAGE FLUMU DNA TRANSPOSITION PROTEIN B"/>
    <property type="match status" value="1"/>
</dbReference>
<dbReference type="AlphaFoldDB" id="A0A1T5CVG7"/>
<evidence type="ECO:0000313" key="3">
    <source>
        <dbReference type="Proteomes" id="UP000191112"/>
    </source>
</evidence>